<proteinExistence type="predicted"/>
<protein>
    <submittedName>
        <fullName evidence="2">Uncharacterized protein</fullName>
    </submittedName>
</protein>
<feature type="compositionally biased region" description="Basic and acidic residues" evidence="1">
    <location>
        <begin position="110"/>
        <end position="123"/>
    </location>
</feature>
<name>A0AAN7S3G0_MYCAM</name>
<reference evidence="2 3" key="1">
    <citation type="journal article" date="2023" name="J. Hered.">
        <title>Chromosome-level genome of the wood stork (Mycteria americana) provides insight into avian chromosome evolution.</title>
        <authorList>
            <person name="Flamio R. Jr."/>
            <person name="Ramstad K.M."/>
        </authorList>
    </citation>
    <scope>NUCLEOTIDE SEQUENCE [LARGE SCALE GENOMIC DNA]</scope>
    <source>
        <strain evidence="2">JAX WOST 10</strain>
    </source>
</reference>
<evidence type="ECO:0000313" key="2">
    <source>
        <dbReference type="EMBL" id="KAK4830779.1"/>
    </source>
</evidence>
<accession>A0AAN7S3G0</accession>
<dbReference type="Proteomes" id="UP001333110">
    <property type="component" value="Unassembled WGS sequence"/>
</dbReference>
<evidence type="ECO:0000313" key="3">
    <source>
        <dbReference type="Proteomes" id="UP001333110"/>
    </source>
</evidence>
<dbReference type="AlphaFoldDB" id="A0AAN7S3G0"/>
<gene>
    <name evidence="2" type="ORF">QYF61_013612</name>
</gene>
<evidence type="ECO:0000256" key="1">
    <source>
        <dbReference type="SAM" id="MobiDB-lite"/>
    </source>
</evidence>
<keyword evidence="3" id="KW-1185">Reference proteome</keyword>
<dbReference type="EMBL" id="JAUNZN010000001">
    <property type="protein sequence ID" value="KAK4830779.1"/>
    <property type="molecule type" value="Genomic_DNA"/>
</dbReference>
<organism evidence="2 3">
    <name type="scientific">Mycteria americana</name>
    <name type="common">Wood stork</name>
    <dbReference type="NCBI Taxonomy" id="33587"/>
    <lineage>
        <taxon>Eukaryota</taxon>
        <taxon>Metazoa</taxon>
        <taxon>Chordata</taxon>
        <taxon>Craniata</taxon>
        <taxon>Vertebrata</taxon>
        <taxon>Euteleostomi</taxon>
        <taxon>Archelosauria</taxon>
        <taxon>Archosauria</taxon>
        <taxon>Dinosauria</taxon>
        <taxon>Saurischia</taxon>
        <taxon>Theropoda</taxon>
        <taxon>Coelurosauria</taxon>
        <taxon>Aves</taxon>
        <taxon>Neognathae</taxon>
        <taxon>Neoaves</taxon>
        <taxon>Aequornithes</taxon>
        <taxon>Ciconiiformes</taxon>
        <taxon>Ciconiidae</taxon>
        <taxon>Mycteria</taxon>
    </lineage>
</organism>
<sequence length="374" mass="42127">MGDQHFIPAQPSMHPAGLWRAGTRESHWFSNSHNREAFMLIELRPQRVLLWTSVHTTGISVKLSILEALLKIRAGCRAERKPAVSHQCSRRDTDQRRGLACPTRRQMLAADRREPSRQHHMPEGEENQPCQGELLDRGTEWAKQGDALQRLLLTEKGELAEDVIVGDSSGCNDHAIVGSKILAMLWRRQWSARSSSLQMTPNSEGQADVLEGRAVFQRHPSGLEKWAEKNFGKLSMEKSQVLLQGGKYPCSRSGWGGTGWGAALQERPWWAAGHGPALCPGRRDSQQPPGLQQIKGRDYPPFILHSALTRPHLTVSNTRKTHTNWRELSRGPPRWSGLEHLPYKEKLRDQGLFSLEKSQLWGYLTATCRCLQGG</sequence>
<feature type="region of interest" description="Disordered" evidence="1">
    <location>
        <begin position="107"/>
        <end position="131"/>
    </location>
</feature>
<comment type="caution">
    <text evidence="2">The sequence shown here is derived from an EMBL/GenBank/DDBJ whole genome shotgun (WGS) entry which is preliminary data.</text>
</comment>